<sequence length="70" mass="7461">MWFGVSRNPTWRAQMVLDLVILRWGASVGLRLRVEVQGAVQASAALVCLSGAYVIGFGVSKTWVGAAVLA</sequence>
<organism evidence="1 2">
    <name type="scientific">Phaseolus coccineus</name>
    <name type="common">Scarlet runner bean</name>
    <name type="synonym">Phaseolus multiflorus</name>
    <dbReference type="NCBI Taxonomy" id="3886"/>
    <lineage>
        <taxon>Eukaryota</taxon>
        <taxon>Viridiplantae</taxon>
        <taxon>Streptophyta</taxon>
        <taxon>Embryophyta</taxon>
        <taxon>Tracheophyta</taxon>
        <taxon>Spermatophyta</taxon>
        <taxon>Magnoliopsida</taxon>
        <taxon>eudicotyledons</taxon>
        <taxon>Gunneridae</taxon>
        <taxon>Pentapetalae</taxon>
        <taxon>rosids</taxon>
        <taxon>fabids</taxon>
        <taxon>Fabales</taxon>
        <taxon>Fabaceae</taxon>
        <taxon>Papilionoideae</taxon>
        <taxon>50 kb inversion clade</taxon>
        <taxon>NPAAA clade</taxon>
        <taxon>indigoferoid/millettioid clade</taxon>
        <taxon>Phaseoleae</taxon>
        <taxon>Phaseolus</taxon>
    </lineage>
</organism>
<name>A0AAN9QXI5_PHACN</name>
<gene>
    <name evidence="1" type="ORF">VNO80_19613</name>
</gene>
<reference evidence="1 2" key="1">
    <citation type="submission" date="2024-01" db="EMBL/GenBank/DDBJ databases">
        <title>The genomes of 5 underutilized Papilionoideae crops provide insights into root nodulation and disease resistanc.</title>
        <authorList>
            <person name="Jiang F."/>
        </authorList>
    </citation>
    <scope>NUCLEOTIDE SEQUENCE [LARGE SCALE GENOMIC DNA]</scope>
    <source>
        <strain evidence="1">JINMINGXINNONG_FW02</strain>
        <tissue evidence="1">Leaves</tissue>
    </source>
</reference>
<proteinExistence type="predicted"/>
<dbReference type="EMBL" id="JAYMYR010000007">
    <property type="protein sequence ID" value="KAK7354155.1"/>
    <property type="molecule type" value="Genomic_DNA"/>
</dbReference>
<comment type="caution">
    <text evidence="1">The sequence shown here is derived from an EMBL/GenBank/DDBJ whole genome shotgun (WGS) entry which is preliminary data.</text>
</comment>
<protein>
    <submittedName>
        <fullName evidence="1">Uncharacterized protein</fullName>
    </submittedName>
</protein>
<dbReference type="AlphaFoldDB" id="A0AAN9QXI5"/>
<evidence type="ECO:0000313" key="1">
    <source>
        <dbReference type="EMBL" id="KAK7354155.1"/>
    </source>
</evidence>
<accession>A0AAN9QXI5</accession>
<dbReference type="Proteomes" id="UP001374584">
    <property type="component" value="Unassembled WGS sequence"/>
</dbReference>
<evidence type="ECO:0000313" key="2">
    <source>
        <dbReference type="Proteomes" id="UP001374584"/>
    </source>
</evidence>
<keyword evidence="2" id="KW-1185">Reference proteome</keyword>